<evidence type="ECO:0000313" key="1">
    <source>
        <dbReference type="EMBL" id="GAH56421.1"/>
    </source>
</evidence>
<comment type="caution">
    <text evidence="1">The sequence shown here is derived from an EMBL/GenBank/DDBJ whole genome shotgun (WGS) entry which is preliminary data.</text>
</comment>
<sequence length="31" mass="3481">MRHESLKLLLLEWGETTCVGYLLNEAGTATM</sequence>
<proteinExistence type="predicted"/>
<protein>
    <submittedName>
        <fullName evidence="1">Uncharacterized protein</fullName>
    </submittedName>
</protein>
<reference evidence="1" key="1">
    <citation type="journal article" date="2014" name="Front. Microbiol.">
        <title>High frequency of phylogenetically diverse reductive dehalogenase-homologous genes in deep subseafloor sedimentary metagenomes.</title>
        <authorList>
            <person name="Kawai M."/>
            <person name="Futagami T."/>
            <person name="Toyoda A."/>
            <person name="Takaki Y."/>
            <person name="Nishi S."/>
            <person name="Hori S."/>
            <person name="Arai W."/>
            <person name="Tsubouchi T."/>
            <person name="Morono Y."/>
            <person name="Uchiyama I."/>
            <person name="Ito T."/>
            <person name="Fujiyama A."/>
            <person name="Inagaki F."/>
            <person name="Takami H."/>
        </authorList>
    </citation>
    <scope>NUCLEOTIDE SEQUENCE</scope>
    <source>
        <strain evidence="1">Expedition CK06-06</strain>
    </source>
</reference>
<feature type="non-terminal residue" evidence="1">
    <location>
        <position position="31"/>
    </location>
</feature>
<organism evidence="1">
    <name type="scientific">marine sediment metagenome</name>
    <dbReference type="NCBI Taxonomy" id="412755"/>
    <lineage>
        <taxon>unclassified sequences</taxon>
        <taxon>metagenomes</taxon>
        <taxon>ecological metagenomes</taxon>
    </lineage>
</organism>
<gene>
    <name evidence="1" type="ORF">S03H2_26960</name>
</gene>
<dbReference type="EMBL" id="BARU01015895">
    <property type="protein sequence ID" value="GAH56421.1"/>
    <property type="molecule type" value="Genomic_DNA"/>
</dbReference>
<dbReference type="AlphaFoldDB" id="X1GEV2"/>
<accession>X1GEV2</accession>
<name>X1GEV2_9ZZZZ</name>